<evidence type="ECO:0000256" key="5">
    <source>
        <dbReference type="SAM" id="SignalP"/>
    </source>
</evidence>
<evidence type="ECO:0000256" key="2">
    <source>
        <dbReference type="ARBA" id="ARBA00022723"/>
    </source>
</evidence>
<keyword evidence="3 4" id="KW-0408">Iron</keyword>
<evidence type="ECO:0000313" key="7">
    <source>
        <dbReference type="EMBL" id="KEJ88236.1"/>
    </source>
</evidence>
<dbReference type="Proteomes" id="UP000027734">
    <property type="component" value="Unassembled WGS sequence"/>
</dbReference>
<dbReference type="PROSITE" id="PS51257">
    <property type="entry name" value="PROKAR_LIPOPROTEIN"/>
    <property type="match status" value="1"/>
</dbReference>
<evidence type="ECO:0000259" key="6">
    <source>
        <dbReference type="PROSITE" id="PS51007"/>
    </source>
</evidence>
<evidence type="ECO:0000256" key="1">
    <source>
        <dbReference type="ARBA" id="ARBA00022617"/>
    </source>
</evidence>
<dbReference type="OrthoDB" id="5514238at2"/>
<proteinExistence type="predicted"/>
<dbReference type="EMBL" id="JAMC01000007">
    <property type="protein sequence ID" value="KEJ88236.1"/>
    <property type="molecule type" value="Genomic_DNA"/>
</dbReference>
<comment type="caution">
    <text evidence="7">The sequence shown here is derived from an EMBL/GenBank/DDBJ whole genome shotgun (WGS) entry which is preliminary data.</text>
</comment>
<name>A0A073IFF8_9RHOB</name>
<keyword evidence="2 4" id="KW-0479">Metal-binding</keyword>
<reference evidence="7 8" key="1">
    <citation type="submission" date="2014-01" db="EMBL/GenBank/DDBJ databases">
        <title>Sulfitobacter donghicola JCM 14565 Genome Sequencing.</title>
        <authorList>
            <person name="Lai Q."/>
            <person name="Hong Z."/>
        </authorList>
    </citation>
    <scope>NUCLEOTIDE SEQUENCE [LARGE SCALE GENOMIC DNA]</scope>
    <source>
        <strain evidence="7 8">JCM 14565</strain>
    </source>
</reference>
<protein>
    <recommendedName>
        <fullName evidence="6">Cytochrome c domain-containing protein</fullName>
    </recommendedName>
</protein>
<feature type="chain" id="PRO_5001691506" description="Cytochrome c domain-containing protein" evidence="5">
    <location>
        <begin position="20"/>
        <end position="132"/>
    </location>
</feature>
<dbReference type="GO" id="GO:0009055">
    <property type="term" value="F:electron transfer activity"/>
    <property type="evidence" value="ECO:0007669"/>
    <property type="project" value="InterPro"/>
</dbReference>
<evidence type="ECO:0000256" key="3">
    <source>
        <dbReference type="ARBA" id="ARBA00023004"/>
    </source>
</evidence>
<feature type="signal peptide" evidence="5">
    <location>
        <begin position="1"/>
        <end position="19"/>
    </location>
</feature>
<keyword evidence="8" id="KW-1185">Reference proteome</keyword>
<dbReference type="AlphaFoldDB" id="A0A073IFF8"/>
<keyword evidence="5" id="KW-0732">Signal</keyword>
<sequence length="132" mass="14194">MVLRSVFFVIPALSLFACTAPVSETSGKHLYEKHCTSCHGSTAKGDGPLAGEFTVPPSDLTTLQQNNNGVFPAVDVMAQINGYSGRHQFGGMPEFEEDLQGKTVQWKAPSGVVIPTPRALLDIAVYLESIQE</sequence>
<dbReference type="eggNOG" id="COG2010">
    <property type="taxonomic scope" value="Bacteria"/>
</dbReference>
<gene>
    <name evidence="7" type="ORF">DSW25_16305</name>
</gene>
<organism evidence="7 8">
    <name type="scientific">Sulfitobacter donghicola DSW-25 = KCTC 12864 = JCM 14565</name>
    <dbReference type="NCBI Taxonomy" id="1300350"/>
    <lineage>
        <taxon>Bacteria</taxon>
        <taxon>Pseudomonadati</taxon>
        <taxon>Pseudomonadota</taxon>
        <taxon>Alphaproteobacteria</taxon>
        <taxon>Rhodobacterales</taxon>
        <taxon>Roseobacteraceae</taxon>
        <taxon>Sulfitobacter</taxon>
    </lineage>
</organism>
<dbReference type="Gene3D" id="1.10.760.10">
    <property type="entry name" value="Cytochrome c-like domain"/>
    <property type="match status" value="1"/>
</dbReference>
<keyword evidence="1 4" id="KW-0349">Heme</keyword>
<evidence type="ECO:0000313" key="8">
    <source>
        <dbReference type="Proteomes" id="UP000027734"/>
    </source>
</evidence>
<evidence type="ECO:0000256" key="4">
    <source>
        <dbReference type="PROSITE-ProRule" id="PRU00433"/>
    </source>
</evidence>
<feature type="domain" description="Cytochrome c" evidence="6">
    <location>
        <begin position="22"/>
        <end position="131"/>
    </location>
</feature>
<dbReference type="SUPFAM" id="SSF46626">
    <property type="entry name" value="Cytochrome c"/>
    <property type="match status" value="1"/>
</dbReference>
<dbReference type="GO" id="GO:0046872">
    <property type="term" value="F:metal ion binding"/>
    <property type="evidence" value="ECO:0007669"/>
    <property type="project" value="UniProtKB-KW"/>
</dbReference>
<dbReference type="RefSeq" id="WP_025059895.1">
    <property type="nucleotide sequence ID" value="NZ_JAMC01000007.1"/>
</dbReference>
<accession>A0A073IFF8</accession>
<dbReference type="Pfam" id="PF13442">
    <property type="entry name" value="Cytochrome_CBB3"/>
    <property type="match status" value="1"/>
</dbReference>
<dbReference type="PROSITE" id="PS51007">
    <property type="entry name" value="CYTC"/>
    <property type="match status" value="1"/>
</dbReference>
<dbReference type="InterPro" id="IPR009056">
    <property type="entry name" value="Cyt_c-like_dom"/>
</dbReference>
<dbReference type="STRING" id="1300350.Z948_2562"/>
<dbReference type="GO" id="GO:0020037">
    <property type="term" value="F:heme binding"/>
    <property type="evidence" value="ECO:0007669"/>
    <property type="project" value="InterPro"/>
</dbReference>
<dbReference type="InterPro" id="IPR036909">
    <property type="entry name" value="Cyt_c-like_dom_sf"/>
</dbReference>